<dbReference type="RefSeq" id="XP_054848463.1">
    <property type="nucleotide sequence ID" value="XM_054992488.1"/>
</dbReference>
<dbReference type="EC" id="2.7.11.1" evidence="2"/>
<dbReference type="InterPro" id="IPR008271">
    <property type="entry name" value="Ser/Thr_kinase_AS"/>
</dbReference>
<dbReference type="CTD" id="9344"/>
<evidence type="ECO:0000256" key="12">
    <source>
        <dbReference type="SAM" id="Coils"/>
    </source>
</evidence>
<evidence type="ECO:0000256" key="9">
    <source>
        <dbReference type="ARBA" id="ARBA00047899"/>
    </source>
</evidence>
<feature type="coiled-coil region" evidence="12">
    <location>
        <begin position="465"/>
        <end position="503"/>
    </location>
</feature>
<dbReference type="InterPro" id="IPR051234">
    <property type="entry name" value="TAO_STE20_kinase"/>
</dbReference>
<feature type="binding site" evidence="11">
    <location>
        <position position="58"/>
    </location>
    <ligand>
        <name>ATP</name>
        <dbReference type="ChEBI" id="CHEBI:30616"/>
    </ligand>
</feature>
<evidence type="ECO:0000256" key="1">
    <source>
        <dbReference type="ARBA" id="ARBA00008874"/>
    </source>
</evidence>
<dbReference type="SMART" id="SM00220">
    <property type="entry name" value="S_TKc"/>
    <property type="match status" value="1"/>
</dbReference>
<keyword evidence="5 11" id="KW-0547">Nucleotide-binding</keyword>
<keyword evidence="8 12" id="KW-0175">Coiled coil</keyword>
<evidence type="ECO:0000256" key="13">
    <source>
        <dbReference type="SAM" id="MobiDB-lite"/>
    </source>
</evidence>
<comment type="similarity">
    <text evidence="1">Belongs to the protein kinase superfamily. STE Ser/Thr protein kinase family. STE20 subfamily.</text>
</comment>
<dbReference type="Gene3D" id="3.30.200.20">
    <property type="entry name" value="Phosphorylase Kinase, domain 1"/>
    <property type="match status" value="1"/>
</dbReference>
<evidence type="ECO:0000256" key="2">
    <source>
        <dbReference type="ARBA" id="ARBA00012513"/>
    </source>
</evidence>
<keyword evidence="7 11" id="KW-0067">ATP-binding</keyword>
<dbReference type="FunFam" id="3.30.200.20:FF:000029">
    <property type="entry name" value="Serine/threonine-protein kinase TAO2, putative"/>
    <property type="match status" value="1"/>
</dbReference>
<accession>A0AA97LAH8</accession>
<dbReference type="Proteomes" id="UP001190640">
    <property type="component" value="Chromosome 12"/>
</dbReference>
<keyword evidence="3" id="KW-0723">Serine/threonine-protein kinase</keyword>
<evidence type="ECO:0000256" key="3">
    <source>
        <dbReference type="ARBA" id="ARBA00022527"/>
    </source>
</evidence>
<dbReference type="GeneID" id="129338344"/>
<dbReference type="Pfam" id="PF00069">
    <property type="entry name" value="Pkinase"/>
    <property type="match status" value="1"/>
</dbReference>
<dbReference type="PROSITE" id="PS50011">
    <property type="entry name" value="PROTEIN_KINASE_DOM"/>
    <property type="match status" value="1"/>
</dbReference>
<feature type="region of interest" description="Disordered" evidence="13">
    <location>
        <begin position="902"/>
        <end position="1018"/>
    </location>
</feature>
<dbReference type="InterPro" id="IPR017441">
    <property type="entry name" value="Protein_kinase_ATP_BS"/>
</dbReference>
<evidence type="ECO:0000256" key="5">
    <source>
        <dbReference type="ARBA" id="ARBA00022741"/>
    </source>
</evidence>
<feature type="compositionally biased region" description="Polar residues" evidence="13">
    <location>
        <begin position="991"/>
        <end position="1018"/>
    </location>
</feature>
<dbReference type="PROSITE" id="PS00108">
    <property type="entry name" value="PROTEIN_KINASE_ST"/>
    <property type="match status" value="1"/>
</dbReference>
<protein>
    <recommendedName>
        <fullName evidence="2">non-specific serine/threonine protein kinase</fullName>
        <ecNumber evidence="2">2.7.11.1</ecNumber>
    </recommendedName>
</protein>
<dbReference type="InterPro" id="IPR000719">
    <property type="entry name" value="Prot_kinase_dom"/>
</dbReference>
<comment type="catalytic activity">
    <reaction evidence="10">
        <text>L-seryl-[protein] + ATP = O-phospho-L-seryl-[protein] + ADP + H(+)</text>
        <dbReference type="Rhea" id="RHEA:17989"/>
        <dbReference type="Rhea" id="RHEA-COMP:9863"/>
        <dbReference type="Rhea" id="RHEA-COMP:11604"/>
        <dbReference type="ChEBI" id="CHEBI:15378"/>
        <dbReference type="ChEBI" id="CHEBI:29999"/>
        <dbReference type="ChEBI" id="CHEBI:30616"/>
        <dbReference type="ChEBI" id="CHEBI:83421"/>
        <dbReference type="ChEBI" id="CHEBI:456216"/>
        <dbReference type="EC" id="2.7.11.1"/>
    </reaction>
</comment>
<dbReference type="Gene3D" id="1.10.510.10">
    <property type="entry name" value="Transferase(Phosphotransferase) domain 1"/>
    <property type="match status" value="1"/>
</dbReference>
<sequence>MPSNARAGSLKDPEVAELFFKDDPEKLFVDLREIGHGSFGAVYFARDIRNNEVVAIKKMSYSGKQSNEKWQDIIKEVKFLQKLRHPNTIEYKGCYLREHTAWLVMEYCLGSASDLLEVHKKPLQEVEIAAITHGALQGLAYLHSHNMIHRDVKAGNILLTEPGQVKLGDFGSASIIAPANSFVGTPYWMAPEVILAMDEGQYDGKVDVWSLGITCIELAERKPPLFNMNAMSALYHIAQNDSPLLQSSHWSEYFRNFVDSCLQKIPQDRPTSDVLLKHRFLLRERPQTVIMDLIQRTKDAVRELDNLQYRKMKKILFQEAQNGPNAEAPEEEEEVEQFLHRTGTINSMESSHSVPSMSISASSQSSSVNSLADASDDDDGAEIAMMQEGEHTVTSNSSVIHRLPGHDNLYDDPYQPEMEPQSSSSAARRRAYCRNRDHFATIRTASLVTRQIQEHEQDSALRDQMSGYKRMRRQHQKQLLALENKLRAELDEHQLRLDKELEAHRNNFSAEAEKLAKKHQAIFEKEAKAALAEEKKFQQHILGQQKKELGNLLESQKRQYKLRKEQLKEELQENQSTPKREKQEWLLRQKENMQHYQAEEEANLLRRQRQYFELQCRQYKRKMLLARHNLDQDLLREELNKKQTQKDLECAMLLRQHESTQELEFRHLHTVQRTRTELTRLQHQTELSNQLEYNKRREQELRQKHAMEVRQQPKSLKSKELQIKKQFQDTCKIQTRQYKALRNHLLETTPKSEHKGILKRLKDEQTRKLAILAEQYDHSINEMLSTQALRLDETQEAEYQVLRMQLQQELELLNAYQSKIKIHTEAQHEREIKELEQRVSIRRALLEQRIEEEMLSLQNERSDRIRSLLERQAREIEAFDSESMRLGFSNMALTGIPAEAFNQGYTAPPQPWPSRPVPRSGSHWSHGVQNTAGAPHAWRQPPMLAPPPSAWLHPPSSSPSSSSSSSSSAPGGRSNVVMLRNSPQPLRRTASGGQSDQGISRSASVTSHILNGSHFSYS</sequence>
<feature type="region of interest" description="Disordered" evidence="13">
    <location>
        <begin position="347"/>
        <end position="376"/>
    </location>
</feature>
<comment type="catalytic activity">
    <reaction evidence="9">
        <text>L-threonyl-[protein] + ATP = O-phospho-L-threonyl-[protein] + ADP + H(+)</text>
        <dbReference type="Rhea" id="RHEA:46608"/>
        <dbReference type="Rhea" id="RHEA-COMP:11060"/>
        <dbReference type="Rhea" id="RHEA-COMP:11605"/>
        <dbReference type="ChEBI" id="CHEBI:15378"/>
        <dbReference type="ChEBI" id="CHEBI:30013"/>
        <dbReference type="ChEBI" id="CHEBI:30616"/>
        <dbReference type="ChEBI" id="CHEBI:61977"/>
        <dbReference type="ChEBI" id="CHEBI:456216"/>
        <dbReference type="EC" id="2.7.11.1"/>
    </reaction>
</comment>
<evidence type="ECO:0000256" key="6">
    <source>
        <dbReference type="ARBA" id="ARBA00022777"/>
    </source>
</evidence>
<proteinExistence type="inferred from homology"/>
<dbReference type="AlphaFoldDB" id="A0AA97LAH8"/>
<dbReference type="PANTHER" id="PTHR47167:SF6">
    <property type="entry name" value="SERINE_THREONINE-PROTEIN KINASE TAO2"/>
    <property type="match status" value="1"/>
</dbReference>
<keyword evidence="6 16" id="KW-0418">Kinase</keyword>
<feature type="coiled-coil region" evidence="12">
    <location>
        <begin position="550"/>
        <end position="577"/>
    </location>
</feature>
<organism evidence="15 16">
    <name type="scientific">Eublepharis macularius</name>
    <name type="common">Leopard gecko</name>
    <name type="synonym">Cyrtodactylus macularius</name>
    <dbReference type="NCBI Taxonomy" id="481883"/>
    <lineage>
        <taxon>Eukaryota</taxon>
        <taxon>Metazoa</taxon>
        <taxon>Chordata</taxon>
        <taxon>Craniata</taxon>
        <taxon>Vertebrata</taxon>
        <taxon>Euteleostomi</taxon>
        <taxon>Lepidosauria</taxon>
        <taxon>Squamata</taxon>
        <taxon>Bifurcata</taxon>
        <taxon>Gekkota</taxon>
        <taxon>Eublepharidae</taxon>
        <taxon>Eublepharinae</taxon>
        <taxon>Eublepharis</taxon>
    </lineage>
</organism>
<dbReference type="SUPFAM" id="SSF56112">
    <property type="entry name" value="Protein kinase-like (PK-like)"/>
    <property type="match status" value="1"/>
</dbReference>
<evidence type="ECO:0000256" key="4">
    <source>
        <dbReference type="ARBA" id="ARBA00022679"/>
    </source>
</evidence>
<evidence type="ECO:0000256" key="7">
    <source>
        <dbReference type="ARBA" id="ARBA00022840"/>
    </source>
</evidence>
<feature type="compositionally biased region" description="Low complexity" evidence="13">
    <location>
        <begin position="950"/>
        <end position="970"/>
    </location>
</feature>
<keyword evidence="15" id="KW-1185">Reference proteome</keyword>
<evidence type="ECO:0000256" key="8">
    <source>
        <dbReference type="ARBA" id="ARBA00023054"/>
    </source>
</evidence>
<keyword evidence="4" id="KW-0808">Transferase</keyword>
<evidence type="ECO:0000256" key="10">
    <source>
        <dbReference type="ARBA" id="ARBA00048679"/>
    </source>
</evidence>
<gene>
    <name evidence="16" type="primary">TAOK2</name>
</gene>
<evidence type="ECO:0000256" key="11">
    <source>
        <dbReference type="PROSITE-ProRule" id="PRU10141"/>
    </source>
</evidence>
<evidence type="ECO:0000259" key="14">
    <source>
        <dbReference type="PROSITE" id="PS50011"/>
    </source>
</evidence>
<dbReference type="FunFam" id="1.10.510.10:FF:000030">
    <property type="entry name" value="Serine/threonine-protein kinase TAO2, putative"/>
    <property type="match status" value="1"/>
</dbReference>
<feature type="domain" description="Protein kinase" evidence="14">
    <location>
        <begin position="28"/>
        <end position="281"/>
    </location>
</feature>
<dbReference type="PANTHER" id="PTHR47167">
    <property type="entry name" value="SERINE/THREONINE-PROTEIN KINASE TAO1-LIKE PROTEIN"/>
    <property type="match status" value="1"/>
</dbReference>
<evidence type="ECO:0000313" key="16">
    <source>
        <dbReference type="RefSeq" id="XP_054848463.1"/>
    </source>
</evidence>
<dbReference type="PROSITE" id="PS00107">
    <property type="entry name" value="PROTEIN_KINASE_ATP"/>
    <property type="match status" value="1"/>
</dbReference>
<dbReference type="GO" id="GO:0004674">
    <property type="term" value="F:protein serine/threonine kinase activity"/>
    <property type="evidence" value="ECO:0007669"/>
    <property type="project" value="UniProtKB-KW"/>
</dbReference>
<evidence type="ECO:0000313" key="15">
    <source>
        <dbReference type="Proteomes" id="UP001190640"/>
    </source>
</evidence>
<dbReference type="InterPro" id="IPR011009">
    <property type="entry name" value="Kinase-like_dom_sf"/>
</dbReference>
<name>A0AA97LAH8_EUBMA</name>
<feature type="compositionally biased region" description="Low complexity" evidence="13">
    <location>
        <begin position="347"/>
        <end position="373"/>
    </location>
</feature>
<dbReference type="GO" id="GO:0005737">
    <property type="term" value="C:cytoplasm"/>
    <property type="evidence" value="ECO:0007669"/>
    <property type="project" value="TreeGrafter"/>
</dbReference>
<dbReference type="GO" id="GO:0005524">
    <property type="term" value="F:ATP binding"/>
    <property type="evidence" value="ECO:0007669"/>
    <property type="project" value="UniProtKB-UniRule"/>
</dbReference>
<reference evidence="16" key="1">
    <citation type="submission" date="2025-08" db="UniProtKB">
        <authorList>
            <consortium name="RefSeq"/>
        </authorList>
    </citation>
    <scope>IDENTIFICATION</scope>
    <source>
        <tissue evidence="16">Blood</tissue>
    </source>
</reference>